<evidence type="ECO:0000256" key="6">
    <source>
        <dbReference type="ARBA" id="ARBA00061167"/>
    </source>
</evidence>
<reference evidence="14 15" key="1">
    <citation type="submission" date="2015-09" db="EMBL/GenBank/DDBJ databases">
        <title>Atta colombica WGS genome.</title>
        <authorList>
            <person name="Nygaard S."/>
            <person name="Hu H."/>
            <person name="Boomsma J."/>
            <person name="Zhang G."/>
        </authorList>
    </citation>
    <scope>NUCLEOTIDE SEQUENCE [LARGE SCALE GENOMIC DNA]</scope>
    <source>
        <strain evidence="14">Treedump-2</strain>
        <tissue evidence="14">Whole body</tissue>
    </source>
</reference>
<feature type="binding site" evidence="9">
    <location>
        <position position="477"/>
    </location>
    <ligand>
        <name>Zn(2+)</name>
        <dbReference type="ChEBI" id="CHEBI:29105"/>
        <label>1</label>
    </ligand>
</feature>
<feature type="domain" description="PDEase" evidence="13">
    <location>
        <begin position="361"/>
        <end position="682"/>
    </location>
</feature>
<feature type="binding site" evidence="9">
    <location>
        <position position="478"/>
    </location>
    <ligand>
        <name>Zn(2+)</name>
        <dbReference type="ChEBI" id="CHEBI:29105"/>
        <label>2</label>
    </ligand>
</feature>
<evidence type="ECO:0000256" key="1">
    <source>
        <dbReference type="ARBA" id="ARBA00000583"/>
    </source>
</evidence>
<dbReference type="InterPro" id="IPR041426">
    <property type="entry name" value="Mos1_HTH"/>
</dbReference>
<feature type="compositionally biased region" description="Polar residues" evidence="12">
    <location>
        <begin position="1209"/>
        <end position="1220"/>
    </location>
</feature>
<feature type="binding site" evidence="8">
    <location>
        <begin position="437"/>
        <end position="441"/>
    </location>
    <ligand>
        <name>AMP</name>
        <dbReference type="ChEBI" id="CHEBI:456215"/>
    </ligand>
</feature>
<dbReference type="InterPro" id="IPR036971">
    <property type="entry name" value="PDEase_catalytic_dom_sf"/>
</dbReference>
<evidence type="ECO:0000256" key="11">
    <source>
        <dbReference type="SAM" id="Coils"/>
    </source>
</evidence>
<comment type="catalytic activity">
    <reaction evidence="1">
        <text>3',5'-cyclic GMP + H2O = GMP + H(+)</text>
        <dbReference type="Rhea" id="RHEA:16957"/>
        <dbReference type="ChEBI" id="CHEBI:15377"/>
        <dbReference type="ChEBI" id="CHEBI:15378"/>
        <dbReference type="ChEBI" id="CHEBI:57746"/>
        <dbReference type="ChEBI" id="CHEBI:58115"/>
        <dbReference type="EC" id="3.1.4.35"/>
    </reaction>
</comment>
<feature type="compositionally biased region" description="Basic and acidic residues" evidence="12">
    <location>
        <begin position="899"/>
        <end position="909"/>
    </location>
</feature>
<accession>A0A151I3G7</accession>
<dbReference type="FunFam" id="1.10.1300.10:FF:000006">
    <property type="entry name" value="Phosphodiesterase 9A"/>
    <property type="match status" value="1"/>
</dbReference>
<dbReference type="STRING" id="520822.A0A151I3G7"/>
<dbReference type="SMART" id="SM00471">
    <property type="entry name" value="HDc"/>
    <property type="match status" value="1"/>
</dbReference>
<evidence type="ECO:0000256" key="10">
    <source>
        <dbReference type="RuleBase" id="RU363067"/>
    </source>
</evidence>
<keyword evidence="3 9" id="KW-0479">Metal-binding</keyword>
<dbReference type="Gene3D" id="1.10.10.1450">
    <property type="match status" value="1"/>
</dbReference>
<feature type="binding site" evidence="9">
    <location>
        <position position="587"/>
    </location>
    <ligand>
        <name>Zn(2+)</name>
        <dbReference type="ChEBI" id="CHEBI:29105"/>
        <label>1</label>
    </ligand>
</feature>
<comment type="similarity">
    <text evidence="6">Belongs to the cyclic nucleotide phosphodiesterase family. PDE9 subfamily.</text>
</comment>
<feature type="compositionally biased region" description="Basic and acidic residues" evidence="12">
    <location>
        <begin position="798"/>
        <end position="823"/>
    </location>
</feature>
<protein>
    <recommendedName>
        <fullName evidence="10">Phosphodiesterase</fullName>
        <ecNumber evidence="10">3.1.4.-</ecNumber>
    </recommendedName>
</protein>
<evidence type="ECO:0000256" key="4">
    <source>
        <dbReference type="ARBA" id="ARBA00022801"/>
    </source>
</evidence>
<feature type="active site" description="Proton donor" evidence="7">
    <location>
        <position position="437"/>
    </location>
</feature>
<evidence type="ECO:0000313" key="14">
    <source>
        <dbReference type="EMBL" id="KYM81490.1"/>
    </source>
</evidence>
<dbReference type="EC" id="3.1.4.-" evidence="10"/>
<name>A0A151I3G7_9HYME</name>
<evidence type="ECO:0000256" key="3">
    <source>
        <dbReference type="ARBA" id="ARBA00022723"/>
    </source>
</evidence>
<feature type="compositionally biased region" description="Acidic residues" evidence="12">
    <location>
        <begin position="740"/>
        <end position="763"/>
    </location>
</feature>
<evidence type="ECO:0000256" key="8">
    <source>
        <dbReference type="PIRSR" id="PIRSR623088-2"/>
    </source>
</evidence>
<feature type="region of interest" description="Disordered" evidence="12">
    <location>
        <begin position="881"/>
        <end position="909"/>
    </location>
</feature>
<keyword evidence="2" id="KW-0140">cGMP</keyword>
<dbReference type="EMBL" id="KQ976533">
    <property type="protein sequence ID" value="KYM81490.1"/>
    <property type="molecule type" value="Genomic_DNA"/>
</dbReference>
<dbReference type="Gene3D" id="3.30.420.10">
    <property type="entry name" value="Ribonuclease H-like superfamily/Ribonuclease H"/>
    <property type="match status" value="1"/>
</dbReference>
<dbReference type="PROSITE" id="PS00126">
    <property type="entry name" value="PDEASE_I_1"/>
    <property type="match status" value="1"/>
</dbReference>
<dbReference type="GO" id="GO:0046872">
    <property type="term" value="F:metal ion binding"/>
    <property type="evidence" value="ECO:0007669"/>
    <property type="project" value="UniProtKB-KW"/>
</dbReference>
<feature type="binding site" evidence="9">
    <location>
        <position position="478"/>
    </location>
    <ligand>
        <name>Zn(2+)</name>
        <dbReference type="ChEBI" id="CHEBI:29105"/>
        <label>1</label>
    </ligand>
</feature>
<feature type="binding site" evidence="8">
    <location>
        <position position="638"/>
    </location>
    <ligand>
        <name>AMP</name>
        <dbReference type="ChEBI" id="CHEBI:456215"/>
    </ligand>
</feature>
<comment type="cofactor">
    <cofactor evidence="10">
        <name>a divalent metal cation</name>
        <dbReference type="ChEBI" id="CHEBI:60240"/>
    </cofactor>
    <text evidence="10">Binds 2 divalent metal cations per subunit. Site 1 may preferentially bind zinc ions, while site 2 has a preference for magnesium and/or manganese ions.</text>
</comment>
<evidence type="ECO:0000259" key="13">
    <source>
        <dbReference type="PROSITE" id="PS51845"/>
    </source>
</evidence>
<dbReference type="InterPro" id="IPR023088">
    <property type="entry name" value="PDEase"/>
</dbReference>
<dbReference type="PANTHER" id="PTHR11347">
    <property type="entry name" value="CYCLIC NUCLEOTIDE PHOSPHODIESTERASE"/>
    <property type="match status" value="1"/>
</dbReference>
<evidence type="ECO:0000256" key="5">
    <source>
        <dbReference type="ARBA" id="ARBA00037913"/>
    </source>
</evidence>
<dbReference type="InterPro" id="IPR036397">
    <property type="entry name" value="RNaseH_sf"/>
</dbReference>
<dbReference type="GO" id="GO:0003676">
    <property type="term" value="F:nucleic acid binding"/>
    <property type="evidence" value="ECO:0007669"/>
    <property type="project" value="InterPro"/>
</dbReference>
<evidence type="ECO:0000256" key="9">
    <source>
        <dbReference type="PIRSR" id="PIRSR623088-3"/>
    </source>
</evidence>
<evidence type="ECO:0000256" key="7">
    <source>
        <dbReference type="PIRSR" id="PIRSR623088-1"/>
    </source>
</evidence>
<dbReference type="Pfam" id="PF00233">
    <property type="entry name" value="PDEase_I"/>
    <property type="match status" value="1"/>
</dbReference>
<comment type="pathway">
    <text evidence="5">Purine metabolism; 3',5'-cyclic GMP degradation; GMP from 3',5'-cyclic GMP: step 1/1.</text>
</comment>
<keyword evidence="15" id="KW-1185">Reference proteome</keyword>
<dbReference type="PROSITE" id="PS51845">
    <property type="entry name" value="PDEASE_I_2"/>
    <property type="match status" value="1"/>
</dbReference>
<organism evidence="14 15">
    <name type="scientific">Atta colombica</name>
    <dbReference type="NCBI Taxonomy" id="520822"/>
    <lineage>
        <taxon>Eukaryota</taxon>
        <taxon>Metazoa</taxon>
        <taxon>Ecdysozoa</taxon>
        <taxon>Arthropoda</taxon>
        <taxon>Hexapoda</taxon>
        <taxon>Insecta</taxon>
        <taxon>Pterygota</taxon>
        <taxon>Neoptera</taxon>
        <taxon>Endopterygota</taxon>
        <taxon>Hymenoptera</taxon>
        <taxon>Apocrita</taxon>
        <taxon>Aculeata</taxon>
        <taxon>Formicoidea</taxon>
        <taxon>Formicidae</taxon>
        <taxon>Myrmicinae</taxon>
        <taxon>Atta</taxon>
    </lineage>
</organism>
<feature type="region of interest" description="Disordered" evidence="12">
    <location>
        <begin position="1184"/>
        <end position="1264"/>
    </location>
</feature>
<dbReference type="GO" id="GO:0047555">
    <property type="term" value="F:3',5'-cyclic-GMP phosphodiesterase activity"/>
    <property type="evidence" value="ECO:0007669"/>
    <property type="project" value="UniProtKB-EC"/>
</dbReference>
<feature type="region of interest" description="Disordered" evidence="12">
    <location>
        <begin position="683"/>
        <end position="849"/>
    </location>
</feature>
<feature type="binding site" evidence="8">
    <location>
        <position position="587"/>
    </location>
    <ligand>
        <name>AMP</name>
        <dbReference type="ChEBI" id="CHEBI:456215"/>
    </ligand>
</feature>
<gene>
    <name evidence="14" type="ORF">ALC53_08054</name>
</gene>
<keyword evidence="4 10" id="KW-0378">Hydrolase</keyword>
<dbReference type="InterPro" id="IPR023174">
    <property type="entry name" value="PDEase_CS"/>
</dbReference>
<sequence>MALAGRTPWNTYNFVNRVSPSCRIRDSDSNGDNDDGDILLIVSTDNYSVSKLNVSVIFFDNNLVPCEKKRQSRSVAVSRAFNPSHFSSRRVRMLVEVYGDTAPTDKSCREWFRRFKNGDFSIEDESRSGQPKKFEDKKLEALFEEDQSQTQEELAESLRVSSTSRFCTIESHGTIQKQGNWMPYELSLMKPRDVERRFFTCEQLIQRQQRKGFLHRIVTENEKWIFYDNPKKKKYYAKPGQSLPSTSTPRPNIHGSKIMFCIIVGAHPASSGVIEAEVLWALERRVAALERQLREHQEALYATPSLALRELKRQVDSFKNKLENNDQLSWLSFYKLPEPIYMESCRRLQYRRKSDSMKRKVREKFLNICDVTVSSNVREWLRSPAFDARQWEDEELLLMLQTMFVELDLPQKFNIPLPILRNFLYEVYNNYNEVPFHNFRHCFCVAQMMYAIAWAVDLPSKIGDLEVLILIVSCICHDLDHPGYNNIYQINARTELALRYNDISPLENHHCSVAFRVLEAPECNILASLDNPTYRIVREGIIRCILATDMARHNEILGQFTDITPEFDYTSKAHINLLSMILIKVADISNEARPMEVAEPWLDRLLQEFFKQSDAEKLEGLPVTPFMDRDKVTKPSSQVSFIGLVLLPLFEALGELLPELQDLIVQPVREALEYYRRLNEAAKDERHHRRSVVDVGESAPSNMSTATGSSSTVIKSTSSHSMRSKRSATTIHSRSRSTDDDITENLTMEEAENVESSDPETATEVEISEKTLKFKISTEGTLTGPTSGRKSYPGSRKGSREKSSLDYHNHDLAKAVRDHDYERRRSKGENLGSDLSSPVSARSAEGTRILEEMEKDMIISDVKIESKTPEGNGNVVAVEARSQPKNNVRKTSNVIENDQENRSSRRDVHSSRESIGLRCCCDDKTGPNNKSLFSRLRNFTDRLSMSFDSKDSPSPKPKHTSKMLNKSNSISSGSATTTSSRYNNSLFICKRCNLVKSSLKHGNKAAIATVVELSPVDKRAMTLPKVRKSTDSKNKSWRTVFAKEKRSSTSLEALPAASSGSRSFSKHRRNLSNPEGKSQSLKETKTRHQTLDIEFHEIDIRSKNQQPEIIVNPDDTCCNIEEDIGKVEIRRSSASMEDISKMAKQAAEAAVLGVLDPKKAEERPHTGSLDSMLCKEVSKSRKKHSAFCSPATTKKSSPGLFSRFKSGMSIDSTRSNSNSDSLHDHGSQSGWISSLTASFRPKRHPNETPLSPHPPRSPSREEIK</sequence>
<dbReference type="CDD" id="cd00077">
    <property type="entry name" value="HDc"/>
    <property type="match status" value="1"/>
</dbReference>
<dbReference type="Proteomes" id="UP000078540">
    <property type="component" value="Unassembled WGS sequence"/>
</dbReference>
<dbReference type="InterPro" id="IPR036388">
    <property type="entry name" value="WH-like_DNA-bd_sf"/>
</dbReference>
<dbReference type="SUPFAM" id="SSF109604">
    <property type="entry name" value="HD-domain/PDEase-like"/>
    <property type="match status" value="1"/>
</dbReference>
<dbReference type="GO" id="GO:0007165">
    <property type="term" value="P:signal transduction"/>
    <property type="evidence" value="ECO:0007669"/>
    <property type="project" value="InterPro"/>
</dbReference>
<feature type="compositionally biased region" description="Polar residues" evidence="12">
    <location>
        <begin position="1227"/>
        <end position="1237"/>
    </location>
</feature>
<feature type="compositionally biased region" description="Polar residues" evidence="12">
    <location>
        <begin position="778"/>
        <end position="789"/>
    </location>
</feature>
<keyword evidence="11" id="KW-0175">Coiled coil</keyword>
<evidence type="ECO:0000256" key="12">
    <source>
        <dbReference type="SAM" id="MobiDB-lite"/>
    </source>
</evidence>
<evidence type="ECO:0000313" key="15">
    <source>
        <dbReference type="Proteomes" id="UP000078540"/>
    </source>
</evidence>
<feature type="region of interest" description="Disordered" evidence="12">
    <location>
        <begin position="944"/>
        <end position="978"/>
    </location>
</feature>
<feature type="binding site" evidence="8">
    <location>
        <position position="478"/>
    </location>
    <ligand>
        <name>AMP</name>
        <dbReference type="ChEBI" id="CHEBI:456215"/>
    </ligand>
</feature>
<dbReference type="InterPro" id="IPR003607">
    <property type="entry name" value="HD/PDEase_dom"/>
</dbReference>
<dbReference type="Gene3D" id="1.10.10.10">
    <property type="entry name" value="Winged helix-like DNA-binding domain superfamily/Winged helix DNA-binding domain"/>
    <property type="match status" value="1"/>
</dbReference>
<feature type="binding site" evidence="9">
    <location>
        <position position="441"/>
    </location>
    <ligand>
        <name>Zn(2+)</name>
        <dbReference type="ChEBI" id="CHEBI:29105"/>
        <label>1</label>
    </ligand>
</feature>
<dbReference type="Pfam" id="PF17906">
    <property type="entry name" value="HTH_48"/>
    <property type="match status" value="1"/>
</dbReference>
<feature type="compositionally biased region" description="Low complexity" evidence="12">
    <location>
        <begin position="967"/>
        <end position="978"/>
    </location>
</feature>
<dbReference type="Gene3D" id="1.10.1300.10">
    <property type="entry name" value="3'5'-cyclic nucleotide phosphodiesterase, catalytic domain"/>
    <property type="match status" value="1"/>
</dbReference>
<proteinExistence type="inferred from homology"/>
<feature type="compositionally biased region" description="Polar residues" evidence="12">
    <location>
        <begin position="883"/>
        <end position="896"/>
    </location>
</feature>
<feature type="region of interest" description="Disordered" evidence="12">
    <location>
        <begin position="1048"/>
        <end position="1087"/>
    </location>
</feature>
<dbReference type="PRINTS" id="PR00387">
    <property type="entry name" value="PDIESTERASE1"/>
</dbReference>
<feature type="coiled-coil region" evidence="11">
    <location>
        <begin position="279"/>
        <end position="328"/>
    </location>
</feature>
<feature type="compositionally biased region" description="Low complexity" evidence="12">
    <location>
        <begin position="707"/>
        <end position="721"/>
    </location>
</feature>
<evidence type="ECO:0000256" key="2">
    <source>
        <dbReference type="ARBA" id="ARBA00022535"/>
    </source>
</evidence>
<dbReference type="AlphaFoldDB" id="A0A151I3G7"/>
<dbReference type="InterPro" id="IPR002073">
    <property type="entry name" value="PDEase_catalytic_dom"/>
</dbReference>